<dbReference type="GeneTree" id="ENSGT00950000183069"/>
<dbReference type="PROSITE" id="PS50259">
    <property type="entry name" value="G_PROTEIN_RECEP_F3_4"/>
    <property type="match status" value="1"/>
</dbReference>
<dbReference type="GO" id="GO:0005886">
    <property type="term" value="C:plasma membrane"/>
    <property type="evidence" value="ECO:0007669"/>
    <property type="project" value="UniProtKB-SubCell"/>
</dbReference>
<dbReference type="Ensembl" id="ENSSVLT00005029287.1">
    <property type="protein sequence ID" value="ENSSVLP00005026338.1"/>
    <property type="gene ID" value="ENSSVLG00005020429.1"/>
</dbReference>
<dbReference type="FunFam" id="3.40.50.2300:FF:000024">
    <property type="entry name" value="Vomeronasal 2, receptor 73"/>
    <property type="match status" value="1"/>
</dbReference>
<feature type="compositionally biased region" description="Basic residues" evidence="12">
    <location>
        <begin position="852"/>
        <end position="869"/>
    </location>
</feature>
<dbReference type="PANTHER" id="PTHR24061">
    <property type="entry name" value="CALCIUM-SENSING RECEPTOR-RELATED"/>
    <property type="match status" value="1"/>
</dbReference>
<proteinExistence type="inferred from homology"/>
<keyword evidence="9" id="KW-0675">Receptor</keyword>
<dbReference type="InterPro" id="IPR028082">
    <property type="entry name" value="Peripla_BP_I"/>
</dbReference>
<dbReference type="InterPro" id="IPR017978">
    <property type="entry name" value="GPCR_3_C"/>
</dbReference>
<evidence type="ECO:0000256" key="3">
    <source>
        <dbReference type="ARBA" id="ARBA00022475"/>
    </source>
</evidence>
<keyword evidence="8 13" id="KW-0472">Membrane</keyword>
<feature type="transmembrane region" description="Helical" evidence="13">
    <location>
        <begin position="806"/>
        <end position="828"/>
    </location>
</feature>
<evidence type="ECO:0000256" key="7">
    <source>
        <dbReference type="ARBA" id="ARBA00023040"/>
    </source>
</evidence>
<evidence type="ECO:0000256" key="2">
    <source>
        <dbReference type="ARBA" id="ARBA00007242"/>
    </source>
</evidence>
<dbReference type="Pfam" id="PF07562">
    <property type="entry name" value="NCD3G"/>
    <property type="match status" value="1"/>
</dbReference>
<protein>
    <recommendedName>
        <fullName evidence="14">G-protein coupled receptors family 3 profile domain-containing protein</fullName>
    </recommendedName>
</protein>
<feature type="transmembrane region" description="Helical" evidence="13">
    <location>
        <begin position="692"/>
        <end position="717"/>
    </location>
</feature>
<dbReference type="Gene3D" id="2.10.50.30">
    <property type="entry name" value="GPCR, family 3, nine cysteines domain"/>
    <property type="match status" value="1"/>
</dbReference>
<reference evidence="15" key="1">
    <citation type="submission" date="2025-08" db="UniProtKB">
        <authorList>
            <consortium name="Ensembl"/>
        </authorList>
    </citation>
    <scope>IDENTIFICATION</scope>
</reference>
<evidence type="ECO:0000256" key="10">
    <source>
        <dbReference type="ARBA" id="ARBA00023180"/>
    </source>
</evidence>
<dbReference type="Proteomes" id="UP000694564">
    <property type="component" value="Chromosome 16"/>
</dbReference>
<dbReference type="PRINTS" id="PR01535">
    <property type="entry name" value="VOMERONASL2R"/>
</dbReference>
<feature type="region of interest" description="Disordered" evidence="12">
    <location>
        <begin position="846"/>
        <end position="869"/>
    </location>
</feature>
<comment type="similarity">
    <text evidence="2">Belongs to the G-protein coupled receptor 3 family.</text>
</comment>
<dbReference type="InterPro" id="IPR000068">
    <property type="entry name" value="GPCR_3_Ca_sens_rcpt-rel"/>
</dbReference>
<feature type="transmembrane region" description="Helical" evidence="13">
    <location>
        <begin position="657"/>
        <end position="680"/>
    </location>
</feature>
<evidence type="ECO:0000256" key="6">
    <source>
        <dbReference type="ARBA" id="ARBA00022989"/>
    </source>
</evidence>
<dbReference type="InterPro" id="IPR001828">
    <property type="entry name" value="ANF_lig-bd_rcpt"/>
</dbReference>
<dbReference type="CDD" id="cd06365">
    <property type="entry name" value="PBP1_pheromone_receptor"/>
    <property type="match status" value="1"/>
</dbReference>
<keyword evidence="11" id="KW-0807">Transducer</keyword>
<dbReference type="PANTHER" id="PTHR24061:SF545">
    <property type="entry name" value="VOMERONASAL 2, RECEPTOR 118-RELATED"/>
    <property type="match status" value="1"/>
</dbReference>
<feature type="transmembrane region" description="Helical" evidence="13">
    <location>
        <begin position="745"/>
        <end position="768"/>
    </location>
</feature>
<evidence type="ECO:0000256" key="9">
    <source>
        <dbReference type="ARBA" id="ARBA00023170"/>
    </source>
</evidence>
<dbReference type="InterPro" id="IPR000337">
    <property type="entry name" value="GPCR_3"/>
</dbReference>
<feature type="transmembrane region" description="Helical" evidence="13">
    <location>
        <begin position="780"/>
        <end position="800"/>
    </location>
</feature>
<dbReference type="Gene3D" id="3.40.50.2300">
    <property type="match status" value="2"/>
</dbReference>
<organism evidence="15 16">
    <name type="scientific">Sciurus vulgaris</name>
    <name type="common">Eurasian red squirrel</name>
    <dbReference type="NCBI Taxonomy" id="55149"/>
    <lineage>
        <taxon>Eukaryota</taxon>
        <taxon>Metazoa</taxon>
        <taxon>Chordata</taxon>
        <taxon>Craniata</taxon>
        <taxon>Vertebrata</taxon>
        <taxon>Euteleostomi</taxon>
        <taxon>Mammalia</taxon>
        <taxon>Eutheria</taxon>
        <taxon>Euarchontoglires</taxon>
        <taxon>Glires</taxon>
        <taxon>Rodentia</taxon>
        <taxon>Sciuromorpha</taxon>
        <taxon>Sciuridae</taxon>
        <taxon>Sciurinae</taxon>
        <taxon>Sciurini</taxon>
        <taxon>Sciurus</taxon>
    </lineage>
</organism>
<keyword evidence="7" id="KW-0297">G-protein coupled receptor</keyword>
<keyword evidence="6 13" id="KW-1133">Transmembrane helix</keyword>
<feature type="domain" description="G-protein coupled receptors family 3 profile" evidence="14">
    <location>
        <begin position="586"/>
        <end position="850"/>
    </location>
</feature>
<comment type="subcellular location">
    <subcellularLocation>
        <location evidence="1">Cell membrane</location>
        <topology evidence="1">Multi-pass membrane protein</topology>
    </subcellularLocation>
</comment>
<dbReference type="FunFam" id="2.10.50.30:FF:000002">
    <property type="entry name" value="Vomeronasal 2 receptor, h1"/>
    <property type="match status" value="1"/>
</dbReference>
<dbReference type="InterPro" id="IPR011500">
    <property type="entry name" value="GPCR_3_9-Cys_dom"/>
</dbReference>
<reference evidence="15" key="2">
    <citation type="submission" date="2025-09" db="UniProtKB">
        <authorList>
            <consortium name="Ensembl"/>
        </authorList>
    </citation>
    <scope>IDENTIFICATION</scope>
</reference>
<dbReference type="GO" id="GO:0004930">
    <property type="term" value="F:G protein-coupled receptor activity"/>
    <property type="evidence" value="ECO:0007669"/>
    <property type="project" value="UniProtKB-KW"/>
</dbReference>
<evidence type="ECO:0000256" key="4">
    <source>
        <dbReference type="ARBA" id="ARBA00022692"/>
    </source>
</evidence>
<keyword evidence="4 13" id="KW-0812">Transmembrane</keyword>
<evidence type="ECO:0000256" key="1">
    <source>
        <dbReference type="ARBA" id="ARBA00004651"/>
    </source>
</evidence>
<feature type="transmembrane region" description="Helical" evidence="13">
    <location>
        <begin position="585"/>
        <end position="611"/>
    </location>
</feature>
<dbReference type="Pfam" id="PF01094">
    <property type="entry name" value="ANF_receptor"/>
    <property type="match status" value="1"/>
</dbReference>
<evidence type="ECO:0000256" key="5">
    <source>
        <dbReference type="ARBA" id="ARBA00022729"/>
    </source>
</evidence>
<evidence type="ECO:0000256" key="11">
    <source>
        <dbReference type="ARBA" id="ARBA00023224"/>
    </source>
</evidence>
<keyword evidence="16" id="KW-1185">Reference proteome</keyword>
<evidence type="ECO:0000313" key="15">
    <source>
        <dbReference type="Ensembl" id="ENSSVLP00005026338.1"/>
    </source>
</evidence>
<evidence type="ECO:0000256" key="13">
    <source>
        <dbReference type="SAM" id="Phobius"/>
    </source>
</evidence>
<evidence type="ECO:0000256" key="12">
    <source>
        <dbReference type="SAM" id="MobiDB-lite"/>
    </source>
</evidence>
<dbReference type="InterPro" id="IPR004073">
    <property type="entry name" value="GPCR_3_vmron_rcpt_2"/>
</dbReference>
<evidence type="ECO:0000313" key="16">
    <source>
        <dbReference type="Proteomes" id="UP000694564"/>
    </source>
</evidence>
<dbReference type="PRINTS" id="PR00248">
    <property type="entry name" value="GPCRMGR"/>
</dbReference>
<keyword evidence="10" id="KW-0325">Glycoprotein</keyword>
<dbReference type="OrthoDB" id="5984008at2759"/>
<keyword evidence="3" id="KW-1003">Cell membrane</keyword>
<name>A0A8D2DIC8_SCIVU</name>
<feature type="transmembrane region" description="Helical" evidence="13">
    <location>
        <begin position="623"/>
        <end position="645"/>
    </location>
</feature>
<dbReference type="CDD" id="cd15283">
    <property type="entry name" value="7tmC_V2R_pheromone"/>
    <property type="match status" value="1"/>
</dbReference>
<dbReference type="SUPFAM" id="SSF53822">
    <property type="entry name" value="Periplasmic binding protein-like I"/>
    <property type="match status" value="1"/>
</dbReference>
<evidence type="ECO:0000256" key="8">
    <source>
        <dbReference type="ARBA" id="ARBA00023136"/>
    </source>
</evidence>
<dbReference type="Pfam" id="PF00003">
    <property type="entry name" value="7tm_3"/>
    <property type="match status" value="1"/>
</dbReference>
<dbReference type="AlphaFoldDB" id="A0A8D2DIC8"/>
<evidence type="ECO:0000259" key="14">
    <source>
        <dbReference type="PROSITE" id="PS50259"/>
    </source>
</evidence>
<keyword evidence="5" id="KW-0732">Signal</keyword>
<sequence>MSTELLDTAGNTPPHTILYWKNSSLLTVLDLLSQQDLAWEAWDESSCPWTELGVDLTFLSNASPSVRWLWKNYQYVLAFYFAIQEVNKDSRLLPNLTLGFHFYNAFHSDQRTLETALLWLSGGTKMLPNYQCQTRSKPVAIIAGTESAFSAQMGTLLELYKTPQVTYGPFDPMLSDEDQFPSLYQMAPKDSSLALGMVSLLLHFGWTWVALFTSDDLKGEQFLRDLKAELVKNGICVALTEKLPDTKTMYGPSDITFMSRIRVSSANVHILHGEAGTLITVDLAAEFFLTTGKVWIMAAKWDIVTSEMDHMLHSFHGSFSFSPHKGAIPGFQHFLKTVDPSHYPEDFYFSKLWAYSFDCSPAGSICKKYGVCQPNTSLEFMPGNMDIMTLSDSSYFVYNAVHAVAHVLHDMLLEKIEKGSLENADQPGLHPWQLHRFLKKTQFINSAGDHISLDEKSNQMAQYDIHNAVNFPAGLGLLVKVGEFVSKRPLGQGLLLTMCRILTGASLSPQTPRSVCSQSCGPGFRKVPQEGRPVCCFACVSCPEGHISNQTDAEQCIQCPAHEYPNSERTRCLTKVVTFLAFEDALGMALACTALCLSALTAAVLGVFVRHQHTPIVKANNRALSYILLISLLPCFLCSLLFIGHPNTATCILQETIFGLVFTVAVSTVLAKTLTVILAFKVTAPGRRMRWLLVSGAPNYIIPGCSLIQLILCGVWLGTSPPFVDSDTHSEHGHIIITCNKGSVTAFYCGLGYLGSLALGTFMVAFLARNLPDTFNEAKFLTFSMLVFCSVWLTFLPVHHSTKGKVMVVVEVFSILASSAGLLGCIFAPKCYIILIRPDENSFKGLKDKRGSKGSRHPKGLSHKPLSHF</sequence>
<dbReference type="InterPro" id="IPR038550">
    <property type="entry name" value="GPCR_3_9-Cys_sf"/>
</dbReference>
<accession>A0A8D2DIC8</accession>